<name>A0A0N1EIM2_9HELI</name>
<dbReference type="STRING" id="35818.HPU229336_00265"/>
<keyword evidence="2" id="KW-0067">ATP-binding</keyword>
<keyword evidence="1" id="KW-0732">Signal</keyword>
<feature type="chain" id="PRO_5005870372" evidence="1">
    <location>
        <begin position="22"/>
        <end position="281"/>
    </location>
</feature>
<accession>A0A0N1EIM2</accession>
<dbReference type="GO" id="GO:0005524">
    <property type="term" value="F:ATP binding"/>
    <property type="evidence" value="ECO:0007669"/>
    <property type="project" value="UniProtKB-KW"/>
</dbReference>
<dbReference type="Gene3D" id="2.120.10.30">
    <property type="entry name" value="TolB, C-terminal domain"/>
    <property type="match status" value="1"/>
</dbReference>
<gene>
    <name evidence="2" type="ORF">HPU229334_04660</name>
</gene>
<feature type="signal peptide" evidence="1">
    <location>
        <begin position="1"/>
        <end position="21"/>
    </location>
</feature>
<sequence length="281" mass="30187">MLKKFLGSIALASILSIGVNAQEIGGFSHPESVFILGDDIFVGNVGEKLEPLSKDNDGFISKLDKNGNLVELKFLQNLHAPKGMNTINGILYVVDIDVLKGFDLKSKKEVFNLPIKNAIFLNDIVVLNGDLLVSDTGTGIIHKIDVKTASYETFVKLDSAFGGPNGLLLDKDNNRLIAVGYDPNGKAKGSIVSIDLKSKKQVALSEPLGALDGVVFAKNGDLLVSDWGENLKGVVYQMDKKGNIKVLDLPAMKGPADMASDGKSLWIPRMAEGKILKVNLP</sequence>
<dbReference type="RefSeq" id="WP_054197804.1">
    <property type="nucleotide sequence ID" value="NZ_JNOC01000022.1"/>
</dbReference>
<reference evidence="2 3" key="1">
    <citation type="submission" date="2014-06" db="EMBL/GenBank/DDBJ databases">
        <title>Helicobacter pullorum isolates in fresh chicken meat - phenotypic and genotypic features.</title>
        <authorList>
            <person name="Borges V."/>
            <person name="Santos A."/>
            <person name="Correia C.B."/>
            <person name="Saraiva M."/>
            <person name="Menard A."/>
            <person name="Vieira L."/>
            <person name="Sampaio D.A."/>
            <person name="Gomes J.P."/>
            <person name="Oleastro M."/>
        </authorList>
    </citation>
    <scope>NUCLEOTIDE SEQUENCE [LARGE SCALE GENOMIC DNA]</scope>
    <source>
        <strain evidence="2 3">229334/12</strain>
    </source>
</reference>
<dbReference type="EMBL" id="JNOC01000022">
    <property type="protein sequence ID" value="KPH56020.1"/>
    <property type="molecule type" value="Genomic_DNA"/>
</dbReference>
<evidence type="ECO:0000313" key="3">
    <source>
        <dbReference type="Proteomes" id="UP000037997"/>
    </source>
</evidence>
<dbReference type="SUPFAM" id="SSF63825">
    <property type="entry name" value="YWTD domain"/>
    <property type="match status" value="1"/>
</dbReference>
<dbReference type="Proteomes" id="UP000037997">
    <property type="component" value="Unassembled WGS sequence"/>
</dbReference>
<dbReference type="AlphaFoldDB" id="A0A0N1EIM2"/>
<organism evidence="2 3">
    <name type="scientific">Helicobacter pullorum</name>
    <dbReference type="NCBI Taxonomy" id="35818"/>
    <lineage>
        <taxon>Bacteria</taxon>
        <taxon>Pseudomonadati</taxon>
        <taxon>Campylobacterota</taxon>
        <taxon>Epsilonproteobacteria</taxon>
        <taxon>Campylobacterales</taxon>
        <taxon>Helicobacteraceae</taxon>
        <taxon>Helicobacter</taxon>
    </lineage>
</organism>
<evidence type="ECO:0000256" key="1">
    <source>
        <dbReference type="SAM" id="SignalP"/>
    </source>
</evidence>
<comment type="caution">
    <text evidence="2">The sequence shown here is derived from an EMBL/GenBank/DDBJ whole genome shotgun (WGS) entry which is preliminary data.</text>
</comment>
<dbReference type="InterPro" id="IPR011042">
    <property type="entry name" value="6-blade_b-propeller_TolB-like"/>
</dbReference>
<keyword evidence="2" id="KW-0547">Nucleotide-binding</keyword>
<dbReference type="PATRIC" id="fig|35818.11.peg.926"/>
<proteinExistence type="predicted"/>
<protein>
    <submittedName>
        <fullName evidence="2">ATP-binding protein</fullName>
    </submittedName>
</protein>
<evidence type="ECO:0000313" key="2">
    <source>
        <dbReference type="EMBL" id="KPH56020.1"/>
    </source>
</evidence>